<evidence type="ECO:0000256" key="10">
    <source>
        <dbReference type="SAM" id="Phobius"/>
    </source>
</evidence>
<dbReference type="Pfam" id="PF12792">
    <property type="entry name" value="CSS-motif"/>
    <property type="match status" value="1"/>
</dbReference>
<dbReference type="InterPro" id="IPR001633">
    <property type="entry name" value="EAL_dom"/>
</dbReference>
<keyword evidence="6" id="KW-0378">Hydrolase</keyword>
<protein>
    <recommendedName>
        <fullName evidence="2">cyclic-guanylate-specific phosphodiesterase</fullName>
        <ecNumber evidence="2">3.1.4.52</ecNumber>
    </recommendedName>
</protein>
<gene>
    <name evidence="12" type="ORF">PLESHI_07670</name>
</gene>
<dbReference type="InterPro" id="IPR050706">
    <property type="entry name" value="Cyclic-di-GMP_PDE-like"/>
</dbReference>
<dbReference type="Pfam" id="PF00563">
    <property type="entry name" value="EAL"/>
    <property type="match status" value="1"/>
</dbReference>
<dbReference type="PATRIC" id="fig|1315976.3.peg.1510"/>
<comment type="subcellular location">
    <subcellularLocation>
        <location evidence="1">Cell membrane</location>
        <topology evidence="1">Multi-pass membrane protein</topology>
    </subcellularLocation>
</comment>
<comment type="caution">
    <text evidence="12">The sequence shown here is derived from an EMBL/GenBank/DDBJ whole genome shotgun (WGS) entry which is preliminary data.</text>
</comment>
<sequence length="514" mass="58175">MIELVKKSLLSRIVIAFFVFILMISVGWMAIVWQAKTELKQETERRLQIAITQFDYIFERAEQAANNIASSADLSCSDAMVKKMLYQVITIPYVRNVNIALNNNIYCTILSGKKNSDFELANYYEGKLYLMNGSSVTPGSPLVAFRQTGPEGLAVLVGIDGLYLHQTLNLLSNHLQIVVRIGNKWMTADGAVYSGPLPQKKITQVMESDHYPYEVLTQISSRKLLWYAINNSHASIAVFILIGLLFAYITYRYLSRVVSPISMLARAVEQNEFVPYMQPIVRSQDFGLHGCEVLMRWQHPQLGLIPPNQFIPLAEESALIVPMTRSLMHQVRTIFAAQAALLPPNFHFGFNISYTHFKNKDIVTDCRDFLAAFPQGAITLALEITEREMITDNPMTREIFTELHELGILFALDDFGTGNSSLSYLQTFHIDSLKIDQMFIKMIGENSPAEHIVDNVIDLANRLKLITVAEGVETMTQIRHLQALNINLLQGYFFGKPVTCADFIKKHLVDKIHQ</sequence>
<dbReference type="GO" id="GO:0071111">
    <property type="term" value="F:cyclic-guanylate-specific phosphodiesterase activity"/>
    <property type="evidence" value="ECO:0007669"/>
    <property type="project" value="UniProtKB-EC"/>
</dbReference>
<name>R8ARR5_PLESH</name>
<dbReference type="HOGENOM" id="CLU_000445_131_0_6"/>
<evidence type="ECO:0000256" key="3">
    <source>
        <dbReference type="ARBA" id="ARBA00022475"/>
    </source>
</evidence>
<dbReference type="EC" id="3.1.4.52" evidence="2"/>
<dbReference type="SMART" id="SM00052">
    <property type="entry name" value="EAL"/>
    <property type="match status" value="1"/>
</dbReference>
<dbReference type="EMBL" id="AQQO01000047">
    <property type="protein sequence ID" value="EON89008.1"/>
    <property type="molecule type" value="Genomic_DNA"/>
</dbReference>
<evidence type="ECO:0000256" key="9">
    <source>
        <dbReference type="ARBA" id="ARBA00034290"/>
    </source>
</evidence>
<keyword evidence="3" id="KW-1003">Cell membrane</keyword>
<evidence type="ECO:0000313" key="12">
    <source>
        <dbReference type="EMBL" id="EON89008.1"/>
    </source>
</evidence>
<dbReference type="PANTHER" id="PTHR33121">
    <property type="entry name" value="CYCLIC DI-GMP PHOSPHODIESTERASE PDEF"/>
    <property type="match status" value="1"/>
</dbReference>
<evidence type="ECO:0000256" key="7">
    <source>
        <dbReference type="ARBA" id="ARBA00022989"/>
    </source>
</evidence>
<keyword evidence="8 10" id="KW-0472">Membrane</keyword>
<keyword evidence="5 10" id="KW-0812">Transmembrane</keyword>
<dbReference type="OrthoDB" id="675397at2"/>
<dbReference type="InterPro" id="IPR024744">
    <property type="entry name" value="CSS-motif_dom"/>
</dbReference>
<reference evidence="12 13" key="1">
    <citation type="journal article" date="2013" name="Genome Announc.">
        <title>Genome Sequence of Plesiomonas shigelloides Strain 302-73 (Serotype O1).</title>
        <authorList>
            <person name="Pique N."/>
            <person name="Aquilini E."/>
            <person name="Alioto T."/>
            <person name="Minana-Galbis D."/>
            <person name="Tomas J.M."/>
        </authorList>
    </citation>
    <scope>NUCLEOTIDE SEQUENCE [LARGE SCALE GENOMIC DNA]</scope>
    <source>
        <strain evidence="12 13">302-73</strain>
    </source>
</reference>
<dbReference type="CDD" id="cd01948">
    <property type="entry name" value="EAL"/>
    <property type="match status" value="1"/>
</dbReference>
<evidence type="ECO:0000259" key="11">
    <source>
        <dbReference type="PROSITE" id="PS50883"/>
    </source>
</evidence>
<dbReference type="SUPFAM" id="SSF141868">
    <property type="entry name" value="EAL domain-like"/>
    <property type="match status" value="1"/>
</dbReference>
<proteinExistence type="predicted"/>
<dbReference type="AlphaFoldDB" id="R8ARR5"/>
<evidence type="ECO:0000256" key="1">
    <source>
        <dbReference type="ARBA" id="ARBA00004651"/>
    </source>
</evidence>
<feature type="domain" description="EAL" evidence="11">
    <location>
        <begin position="257"/>
        <end position="511"/>
    </location>
</feature>
<comment type="catalytic activity">
    <reaction evidence="9">
        <text>3',3'-c-di-GMP + H2O = 5'-phosphoguanylyl(3'-&gt;5')guanosine + H(+)</text>
        <dbReference type="Rhea" id="RHEA:24902"/>
        <dbReference type="ChEBI" id="CHEBI:15377"/>
        <dbReference type="ChEBI" id="CHEBI:15378"/>
        <dbReference type="ChEBI" id="CHEBI:58754"/>
        <dbReference type="ChEBI" id="CHEBI:58805"/>
        <dbReference type="EC" id="3.1.4.52"/>
    </reaction>
</comment>
<dbReference type="InterPro" id="IPR035919">
    <property type="entry name" value="EAL_sf"/>
</dbReference>
<dbReference type="RefSeq" id="WP_010863157.1">
    <property type="nucleotide sequence ID" value="NZ_KB944508.1"/>
</dbReference>
<dbReference type="Gene3D" id="3.20.20.450">
    <property type="entry name" value="EAL domain"/>
    <property type="match status" value="1"/>
</dbReference>
<keyword evidence="7 10" id="KW-1133">Transmembrane helix</keyword>
<keyword evidence="13" id="KW-1185">Reference proteome</keyword>
<evidence type="ECO:0000256" key="2">
    <source>
        <dbReference type="ARBA" id="ARBA00012282"/>
    </source>
</evidence>
<dbReference type="GO" id="GO:0005886">
    <property type="term" value="C:plasma membrane"/>
    <property type="evidence" value="ECO:0007669"/>
    <property type="project" value="UniProtKB-SubCell"/>
</dbReference>
<evidence type="ECO:0000256" key="6">
    <source>
        <dbReference type="ARBA" id="ARBA00022801"/>
    </source>
</evidence>
<keyword evidence="4" id="KW-0973">c-di-GMP</keyword>
<evidence type="ECO:0000256" key="8">
    <source>
        <dbReference type="ARBA" id="ARBA00023136"/>
    </source>
</evidence>
<dbReference type="Proteomes" id="UP000014012">
    <property type="component" value="Unassembled WGS sequence"/>
</dbReference>
<feature type="transmembrane region" description="Helical" evidence="10">
    <location>
        <begin position="12"/>
        <end position="33"/>
    </location>
</feature>
<evidence type="ECO:0000256" key="5">
    <source>
        <dbReference type="ARBA" id="ARBA00022692"/>
    </source>
</evidence>
<accession>R8ARR5</accession>
<dbReference type="PROSITE" id="PS50883">
    <property type="entry name" value="EAL"/>
    <property type="match status" value="1"/>
</dbReference>
<evidence type="ECO:0000256" key="4">
    <source>
        <dbReference type="ARBA" id="ARBA00022636"/>
    </source>
</evidence>
<evidence type="ECO:0000313" key="13">
    <source>
        <dbReference type="Proteomes" id="UP000014012"/>
    </source>
</evidence>
<organism evidence="12 13">
    <name type="scientific">Plesiomonas shigelloides 302-73</name>
    <dbReference type="NCBI Taxonomy" id="1315976"/>
    <lineage>
        <taxon>Bacteria</taxon>
        <taxon>Pseudomonadati</taxon>
        <taxon>Pseudomonadota</taxon>
        <taxon>Gammaproteobacteria</taxon>
        <taxon>Enterobacterales</taxon>
        <taxon>Enterobacteriaceae</taxon>
        <taxon>Plesiomonas</taxon>
    </lineage>
</organism>
<dbReference type="PANTHER" id="PTHR33121:SF80">
    <property type="entry name" value="CYCLIC DI-GMP PHOSPHODIESTERASE PDEL"/>
    <property type="match status" value="1"/>
</dbReference>
<feature type="transmembrane region" description="Helical" evidence="10">
    <location>
        <begin position="234"/>
        <end position="254"/>
    </location>
</feature>